<dbReference type="OrthoDB" id="1099523at2"/>
<name>A0A420EQA1_9ACTN</name>
<evidence type="ECO:0000313" key="3">
    <source>
        <dbReference type="Proteomes" id="UP000285744"/>
    </source>
</evidence>
<accession>A0A420EQA1</accession>
<evidence type="ECO:0000256" key="1">
    <source>
        <dbReference type="SAM" id="SignalP"/>
    </source>
</evidence>
<evidence type="ECO:0008006" key="4">
    <source>
        <dbReference type="Google" id="ProtNLM"/>
    </source>
</evidence>
<dbReference type="Proteomes" id="UP000285744">
    <property type="component" value="Unassembled WGS sequence"/>
</dbReference>
<organism evidence="2 3">
    <name type="scientific">Micromonospora globbae</name>
    <dbReference type="NCBI Taxonomy" id="1894969"/>
    <lineage>
        <taxon>Bacteria</taxon>
        <taxon>Bacillati</taxon>
        <taxon>Actinomycetota</taxon>
        <taxon>Actinomycetes</taxon>
        <taxon>Micromonosporales</taxon>
        <taxon>Micromonosporaceae</taxon>
        <taxon>Micromonospora</taxon>
    </lineage>
</organism>
<dbReference type="RefSeq" id="WP_120332157.1">
    <property type="nucleotide sequence ID" value="NZ_RAQQ01000047.1"/>
</dbReference>
<dbReference type="EMBL" id="RAQQ01000047">
    <property type="protein sequence ID" value="RKF22844.1"/>
    <property type="molecule type" value="Genomic_DNA"/>
</dbReference>
<gene>
    <name evidence="2" type="ORF">D7I43_31230</name>
</gene>
<proteinExistence type="predicted"/>
<evidence type="ECO:0000313" key="2">
    <source>
        <dbReference type="EMBL" id="RKF22844.1"/>
    </source>
</evidence>
<dbReference type="AlphaFoldDB" id="A0A420EQA1"/>
<sequence>MQRAIRRSATVIVLVIAIATWVGSTAARAATPWTPQALCGPGYLTTDQDPIHDARTGVRLGTVHFLYNALTGHACAVTIKSAYVGTPTRTQVHLSAEHLPTQLDEGPRAYAAGPARAYVRGGCAIWGGYAADLGGAISYHDRANPAIGGIGTCF</sequence>
<protein>
    <recommendedName>
        <fullName evidence="4">Spore-associated protein A</fullName>
    </recommendedName>
</protein>
<comment type="caution">
    <text evidence="2">The sequence shown here is derived from an EMBL/GenBank/DDBJ whole genome shotgun (WGS) entry which is preliminary data.</text>
</comment>
<keyword evidence="1" id="KW-0732">Signal</keyword>
<feature type="chain" id="PRO_5019365042" description="Spore-associated protein A" evidence="1">
    <location>
        <begin position="30"/>
        <end position="154"/>
    </location>
</feature>
<feature type="signal peptide" evidence="1">
    <location>
        <begin position="1"/>
        <end position="29"/>
    </location>
</feature>
<reference evidence="2 3" key="1">
    <citation type="journal article" date="2018" name="Int. J. Syst. Evol. Microbiol.">
        <title>Micromonospora globbae sp. nov., an endophytic actinomycete isolated from roots of Globba winitii C. H. Wright.</title>
        <authorList>
            <person name="Kuncharoen N."/>
            <person name="Pittayakhajonwut P."/>
            <person name="Tanasupawat S."/>
        </authorList>
    </citation>
    <scope>NUCLEOTIDE SEQUENCE [LARGE SCALE GENOMIC DNA]</scope>
    <source>
        <strain evidence="2 3">WPS1-2</strain>
    </source>
</reference>